<sequence length="261" mass="29399">MATKVSTHVVGSWFPSGYYGHYRSRVRTDFVNEYRQLAKPQPPTRFINRSSQPAAAHQFSLHDNRNSFMCDASYFAQGLGKKRHPERSATFDPEFIAWTPGKIKRNAGRPLTSTYRQDFRNEEINVQKLVKRPKTSFDGVPTTTYRTVHGPDSPNRDLINAMNNEALMLSAQSRQRQAKQKKSDRRETVASCLSWYRPRVPQATCHTNFDNIDIRPAQATDLNINNCATNVDSKPVDRSAAPVGKDPPPVPVAAPVLAVSE</sequence>
<organism evidence="3 4">
    <name type="scientific">Aplysia californica</name>
    <name type="common">California sea hare</name>
    <dbReference type="NCBI Taxonomy" id="6500"/>
    <lineage>
        <taxon>Eukaryota</taxon>
        <taxon>Metazoa</taxon>
        <taxon>Spiralia</taxon>
        <taxon>Lophotrochozoa</taxon>
        <taxon>Mollusca</taxon>
        <taxon>Gastropoda</taxon>
        <taxon>Heterobranchia</taxon>
        <taxon>Euthyneura</taxon>
        <taxon>Tectipleura</taxon>
        <taxon>Aplysiida</taxon>
        <taxon>Aplysioidea</taxon>
        <taxon>Aplysiidae</taxon>
        <taxon>Aplysia</taxon>
    </lineage>
</organism>
<feature type="domain" description="Domain of unknown function with conserved HDNR motif" evidence="2">
    <location>
        <begin position="10"/>
        <end position="141"/>
    </location>
</feature>
<evidence type="ECO:0000313" key="4">
    <source>
        <dbReference type="RefSeq" id="XP_005103667.1"/>
    </source>
</evidence>
<reference evidence="4" key="1">
    <citation type="submission" date="2025-08" db="UniProtKB">
        <authorList>
            <consortium name="RefSeq"/>
        </authorList>
    </citation>
    <scope>IDENTIFICATION</scope>
</reference>
<dbReference type="InterPro" id="IPR029369">
    <property type="entry name" value="HDNR"/>
</dbReference>
<keyword evidence="3" id="KW-1185">Reference proteome</keyword>
<feature type="region of interest" description="Disordered" evidence="1">
    <location>
        <begin position="231"/>
        <end position="252"/>
    </location>
</feature>
<dbReference type="GeneID" id="101849946"/>
<gene>
    <name evidence="4" type="primary">LOC101849946</name>
</gene>
<evidence type="ECO:0000259" key="2">
    <source>
        <dbReference type="Pfam" id="PF15115"/>
    </source>
</evidence>
<dbReference type="Proteomes" id="UP000694888">
    <property type="component" value="Unplaced"/>
</dbReference>
<dbReference type="PANTHER" id="PTHR35539:SF1">
    <property type="entry name" value="CDNA SEQUENCE BC048562"/>
    <property type="match status" value="1"/>
</dbReference>
<proteinExistence type="predicted"/>
<protein>
    <submittedName>
        <fullName evidence="4">Uncharacterized protein LOC101849946</fullName>
    </submittedName>
</protein>
<evidence type="ECO:0000256" key="1">
    <source>
        <dbReference type="SAM" id="MobiDB-lite"/>
    </source>
</evidence>
<dbReference type="PANTHER" id="PTHR35539">
    <property type="entry name" value="CDNA SEQUENCE BC048562"/>
    <property type="match status" value="1"/>
</dbReference>
<accession>A0ABM0JX66</accession>
<evidence type="ECO:0000313" key="3">
    <source>
        <dbReference type="Proteomes" id="UP000694888"/>
    </source>
</evidence>
<name>A0ABM0JX66_APLCA</name>
<dbReference type="Pfam" id="PF15115">
    <property type="entry name" value="HDNR"/>
    <property type="match status" value="1"/>
</dbReference>
<dbReference type="RefSeq" id="XP_005103667.1">
    <property type="nucleotide sequence ID" value="XM_005103610.3"/>
</dbReference>